<comment type="subcellular location">
    <subcellularLocation>
        <location evidence="1">Membrane</location>
        <topology evidence="1">Multi-pass membrane protein</topology>
    </subcellularLocation>
</comment>
<feature type="transmembrane region" description="Helical" evidence="6">
    <location>
        <begin position="183"/>
        <end position="207"/>
    </location>
</feature>
<evidence type="ECO:0000256" key="4">
    <source>
        <dbReference type="ARBA" id="ARBA00022989"/>
    </source>
</evidence>
<dbReference type="PANTHER" id="PTHR22911:SF6">
    <property type="entry name" value="SOLUTE CARRIER FAMILY 35 MEMBER G1"/>
    <property type="match status" value="1"/>
</dbReference>
<evidence type="ECO:0000256" key="2">
    <source>
        <dbReference type="ARBA" id="ARBA00009853"/>
    </source>
</evidence>
<organism evidence="8 9">
    <name type="scientific">Pseudotabrizicola algicola</name>
    <dbReference type="NCBI Taxonomy" id="2709381"/>
    <lineage>
        <taxon>Bacteria</taxon>
        <taxon>Pseudomonadati</taxon>
        <taxon>Pseudomonadota</taxon>
        <taxon>Alphaproteobacteria</taxon>
        <taxon>Rhodobacterales</taxon>
        <taxon>Paracoccaceae</taxon>
        <taxon>Pseudotabrizicola</taxon>
    </lineage>
</organism>
<reference evidence="8 9" key="1">
    <citation type="submission" date="2020-02" db="EMBL/GenBank/DDBJ databases">
        <title>Rhodobacter algicola sp. nov., isolated from microalga culture.</title>
        <authorList>
            <person name="Park C.-Y."/>
        </authorList>
    </citation>
    <scope>NUCLEOTIDE SEQUENCE [LARGE SCALE GENOMIC DNA]</scope>
    <source>
        <strain evidence="8 9">ETT8</strain>
    </source>
</reference>
<evidence type="ECO:0000313" key="9">
    <source>
        <dbReference type="Proteomes" id="UP000481421"/>
    </source>
</evidence>
<feature type="transmembrane region" description="Helical" evidence="6">
    <location>
        <begin position="44"/>
        <end position="63"/>
    </location>
</feature>
<dbReference type="AlphaFoldDB" id="A0A6B3RR99"/>
<feature type="transmembrane region" description="Helical" evidence="6">
    <location>
        <begin position="267"/>
        <end position="285"/>
    </location>
</feature>
<dbReference type="InterPro" id="IPR000620">
    <property type="entry name" value="EamA_dom"/>
</dbReference>
<dbReference type="InterPro" id="IPR037185">
    <property type="entry name" value="EmrE-like"/>
</dbReference>
<evidence type="ECO:0000259" key="7">
    <source>
        <dbReference type="Pfam" id="PF00892"/>
    </source>
</evidence>
<name>A0A6B3RR99_9RHOB</name>
<protein>
    <submittedName>
        <fullName evidence="8">DMT family transporter</fullName>
    </submittedName>
</protein>
<sequence length="291" mass="30778">MDKTAGGSALKGVLFVTTAVFLFAVADAMNKYLVERHPISLVQAGRYLVNVLLLLVIMLPRHGTGLWRTQRTGWVVMRGIILALATLTMSLALQRMPVGETVAIIYLAPIMVMLLSGPLLHEKVHPAAWFGALLAFGGVILVMRPGGGLDTWGVVFALLNAALGTAYHLMTRVLARTETTMSMLFHVALVGTVAFGATAVAALPSVLPTTTDLALIAAMGVIATAGHFLFTIAYREGPPALLAPVNYLHLVWAGLLGWLAFDHIPDTLSILGMALVLVAGVAVAVRAGRAD</sequence>
<feature type="transmembrane region" description="Helical" evidence="6">
    <location>
        <begin position="102"/>
        <end position="120"/>
    </location>
</feature>
<feature type="transmembrane region" description="Helical" evidence="6">
    <location>
        <begin position="213"/>
        <end position="234"/>
    </location>
</feature>
<feature type="domain" description="EamA" evidence="7">
    <location>
        <begin position="152"/>
        <end position="279"/>
    </location>
</feature>
<feature type="transmembrane region" description="Helical" evidence="6">
    <location>
        <begin position="241"/>
        <end position="261"/>
    </location>
</feature>
<accession>A0A6B3RR99</accession>
<evidence type="ECO:0000313" key="8">
    <source>
        <dbReference type="EMBL" id="NEX47676.1"/>
    </source>
</evidence>
<comment type="similarity">
    <text evidence="2">Belongs to the drug/metabolite transporter (DMT) superfamily. 10 TMS drug/metabolite exporter (DME) (TC 2.A.7.3) family.</text>
</comment>
<dbReference type="Gene3D" id="1.10.3730.20">
    <property type="match status" value="1"/>
</dbReference>
<dbReference type="PANTHER" id="PTHR22911">
    <property type="entry name" value="ACYL-MALONYL CONDENSING ENZYME-RELATED"/>
    <property type="match status" value="1"/>
</dbReference>
<feature type="transmembrane region" description="Helical" evidence="6">
    <location>
        <begin position="152"/>
        <end position="171"/>
    </location>
</feature>
<feature type="transmembrane region" description="Helical" evidence="6">
    <location>
        <begin position="127"/>
        <end position="146"/>
    </location>
</feature>
<evidence type="ECO:0000256" key="1">
    <source>
        <dbReference type="ARBA" id="ARBA00004141"/>
    </source>
</evidence>
<dbReference type="Proteomes" id="UP000481421">
    <property type="component" value="Unassembled WGS sequence"/>
</dbReference>
<keyword evidence="4 6" id="KW-1133">Transmembrane helix</keyword>
<comment type="caution">
    <text evidence="8">The sequence shown here is derived from an EMBL/GenBank/DDBJ whole genome shotgun (WGS) entry which is preliminary data.</text>
</comment>
<gene>
    <name evidence="8" type="ORF">G3572_15795</name>
</gene>
<keyword evidence="9" id="KW-1185">Reference proteome</keyword>
<evidence type="ECO:0000256" key="5">
    <source>
        <dbReference type="ARBA" id="ARBA00023136"/>
    </source>
</evidence>
<dbReference type="RefSeq" id="WP_164613629.1">
    <property type="nucleotide sequence ID" value="NZ_JAAIKE010000005.1"/>
</dbReference>
<dbReference type="SUPFAM" id="SSF103481">
    <property type="entry name" value="Multidrug resistance efflux transporter EmrE"/>
    <property type="match status" value="2"/>
</dbReference>
<dbReference type="EMBL" id="JAAIKE010000005">
    <property type="protein sequence ID" value="NEX47676.1"/>
    <property type="molecule type" value="Genomic_DNA"/>
</dbReference>
<feature type="transmembrane region" description="Helical" evidence="6">
    <location>
        <begin position="75"/>
        <end position="96"/>
    </location>
</feature>
<evidence type="ECO:0000256" key="3">
    <source>
        <dbReference type="ARBA" id="ARBA00022692"/>
    </source>
</evidence>
<dbReference type="GO" id="GO:0016020">
    <property type="term" value="C:membrane"/>
    <property type="evidence" value="ECO:0007669"/>
    <property type="project" value="UniProtKB-SubCell"/>
</dbReference>
<keyword evidence="5 6" id="KW-0472">Membrane</keyword>
<proteinExistence type="inferred from homology"/>
<evidence type="ECO:0000256" key="6">
    <source>
        <dbReference type="SAM" id="Phobius"/>
    </source>
</evidence>
<feature type="domain" description="EamA" evidence="7">
    <location>
        <begin position="11"/>
        <end position="143"/>
    </location>
</feature>
<dbReference type="Pfam" id="PF00892">
    <property type="entry name" value="EamA"/>
    <property type="match status" value="2"/>
</dbReference>
<keyword evidence="3 6" id="KW-0812">Transmembrane</keyword>